<protein>
    <submittedName>
        <fullName evidence="2">Uncharacterized protein</fullName>
    </submittedName>
</protein>
<sequence>APIDLAVAQAVFSEHVRRKQAAPAWQRPGQRPHGGGGAAAPAAPAPAGHPAPVMPGTPGIPPASLPDSASSSPGLSGLLGNYRSITSNLAKFLK</sequence>
<feature type="non-terminal residue" evidence="2">
    <location>
        <position position="1"/>
    </location>
</feature>
<proteinExistence type="predicted"/>
<accession>A0A4P9X1J1</accession>
<evidence type="ECO:0000313" key="3">
    <source>
        <dbReference type="Proteomes" id="UP000274922"/>
    </source>
</evidence>
<evidence type="ECO:0000313" key="2">
    <source>
        <dbReference type="EMBL" id="RKO99042.1"/>
    </source>
</evidence>
<gene>
    <name evidence="2" type="ORF">CXG81DRAFT_28179</name>
</gene>
<feature type="compositionally biased region" description="Pro residues" evidence="1">
    <location>
        <begin position="43"/>
        <end position="64"/>
    </location>
</feature>
<organism evidence="2 3">
    <name type="scientific">Caulochytrium protostelioides</name>
    <dbReference type="NCBI Taxonomy" id="1555241"/>
    <lineage>
        <taxon>Eukaryota</taxon>
        <taxon>Fungi</taxon>
        <taxon>Fungi incertae sedis</taxon>
        <taxon>Chytridiomycota</taxon>
        <taxon>Chytridiomycota incertae sedis</taxon>
        <taxon>Chytridiomycetes</taxon>
        <taxon>Caulochytriales</taxon>
        <taxon>Caulochytriaceae</taxon>
        <taxon>Caulochytrium</taxon>
    </lineage>
</organism>
<dbReference type="AlphaFoldDB" id="A0A4P9X1J1"/>
<dbReference type="EMBL" id="ML014327">
    <property type="protein sequence ID" value="RKO99042.1"/>
    <property type="molecule type" value="Genomic_DNA"/>
</dbReference>
<feature type="region of interest" description="Disordered" evidence="1">
    <location>
        <begin position="16"/>
        <end position="81"/>
    </location>
</feature>
<dbReference type="Proteomes" id="UP000274922">
    <property type="component" value="Unassembled WGS sequence"/>
</dbReference>
<name>A0A4P9X1J1_9FUNG</name>
<reference evidence="3" key="1">
    <citation type="journal article" date="2018" name="Nat. Microbiol.">
        <title>Leveraging single-cell genomics to expand the fungal tree of life.</title>
        <authorList>
            <person name="Ahrendt S.R."/>
            <person name="Quandt C.A."/>
            <person name="Ciobanu D."/>
            <person name="Clum A."/>
            <person name="Salamov A."/>
            <person name="Andreopoulos B."/>
            <person name="Cheng J.F."/>
            <person name="Woyke T."/>
            <person name="Pelin A."/>
            <person name="Henrissat B."/>
            <person name="Reynolds N.K."/>
            <person name="Benny G.L."/>
            <person name="Smith M.E."/>
            <person name="James T.Y."/>
            <person name="Grigoriev I.V."/>
        </authorList>
    </citation>
    <scope>NUCLEOTIDE SEQUENCE [LARGE SCALE GENOMIC DNA]</scope>
    <source>
        <strain evidence="3">ATCC 52028</strain>
    </source>
</reference>
<feature type="compositionally biased region" description="Low complexity" evidence="1">
    <location>
        <begin position="65"/>
        <end position="80"/>
    </location>
</feature>
<keyword evidence="3" id="KW-1185">Reference proteome</keyword>
<evidence type="ECO:0000256" key="1">
    <source>
        <dbReference type="SAM" id="MobiDB-lite"/>
    </source>
</evidence>